<dbReference type="PANTHER" id="PTHR11733">
    <property type="entry name" value="ZINC METALLOPROTEASE FAMILY M13 NEPRILYSIN-RELATED"/>
    <property type="match status" value="1"/>
</dbReference>
<keyword evidence="5" id="KW-1185">Reference proteome</keyword>
<sequence>MSKPGRGAIAADLEKPAHRLSHPNHEGGSNSSGYVKEPRPSVPLEALRSGVGAFEVKRPSRGEVVDGEADPSFYSAALMGLGALDPGEKLASVGGVDRRLRTAFQASSAPMKAEAGRIQSSLYAAVSQGSLVYFDAELPKPHDMTVRVPGTTWVDSAHHKRWSKRSMKPQSHTPLPVKRPSAARSARASSRAKRPENWDVGRSSHLSPFSVKPIQHPEEQTGSVNSVAKGAHVDAGEAATDSTCYNASERLTATGKHARLGTMARHLSSVPGFTKASDKTGFLHPDLEYAGVGPKKINSRILGKTTSTEEYFTALSTAVEFSGPCLVYRAPKDVCSHAMVQEGPLTSAFSHRPRMYAADPYRASTKVAISRLPREGKGQRNSPERYKLSNEAYGTSSSEDLLPFDDVRFGALPRRGEMSAGRHICPYSPDKIARSLNLVMGDIYAPDIENRSPSSAARDAWRATIPGLLMASSPTMSEGGDSVRLVLFPKAADFYTGGAERALFPGVSDILDRQSLLSAASEFVMSDLRFRTARSLSEPNIVAVRPPAVHLKRSFSDSMIVNASSDFSMDSVSPVMSSPGHATVRKTIDLAEDRRLPKVAPKKKRPKPAVALKPTKAQINVSRNYPAEAFPSAPSPESTGMEVSMKAKSHAKELCLSMLGVAVTVLGLVFVSKSVGRNIAGIRIFTTGQVGTSDDALTRRVATESSGGPATIPFSVPPRDFVCNLTRCHEEGRFLASSLSWDRDPCVDFYGFACAKWAEARAASAAVAGGASASVVEDMERHVERRAARLLATARSAELAPLRRMHDACNDVNAIHAAGWAPLGALLQLCHLPHWPYDQPSTVSAWTAAARAHQYTGAETLISVHVTPHPLRANRSISALDRPRLALRAADLVAQDFHWLEDTANTVMTAFRERPRQLAREAVAVAVQIARLAYSRDALSDVRMYRVSNLGPFPQLLEFLSTLFANVSSVHASTEVVLRAEGFLSDLLDLADERRNRALLNYIGLQVVVHCSAFLPDAVGLQAMHARLLFPDEASAGYVPRERLCVRQAARTMPFLFFYALRLVFGGEATVRALTAALETLRRCLADHFSAVTLGDSPTRSQFAAIVRETRLHVMGPPVVANESLILAHAEALPTAGDDGPLAWFARVSAHVSQLRVMRLSRYVWPGGAFDRDCSSDLQANEIFVPPLFVNASGGTWDRGGLVLQMAQLGGRFARCVLLMLLSGVSNRANRELVTRGWWSDGAKASLSALRRCLARRSDDDTSSAKAPMSRVADAVALPALLVAFARDLHSIAGPEASFRLPHVQDLVPEQLFFAAYALARCRREQPARRRETSDDVNAALRQSPAFRAAFECRTGLPMSPDAPCIH</sequence>
<evidence type="ECO:0000256" key="2">
    <source>
        <dbReference type="SAM" id="MobiDB-lite"/>
    </source>
</evidence>
<organism evidence="4 5">
    <name type="scientific">Haemaphysalis longicornis</name>
    <name type="common">Bush tick</name>
    <dbReference type="NCBI Taxonomy" id="44386"/>
    <lineage>
        <taxon>Eukaryota</taxon>
        <taxon>Metazoa</taxon>
        <taxon>Ecdysozoa</taxon>
        <taxon>Arthropoda</taxon>
        <taxon>Chelicerata</taxon>
        <taxon>Arachnida</taxon>
        <taxon>Acari</taxon>
        <taxon>Parasitiformes</taxon>
        <taxon>Ixodida</taxon>
        <taxon>Ixodoidea</taxon>
        <taxon>Ixodidae</taxon>
        <taxon>Haemaphysalinae</taxon>
        <taxon>Haemaphysalis</taxon>
    </lineage>
</organism>
<dbReference type="InterPro" id="IPR008753">
    <property type="entry name" value="Peptidase_M13_N"/>
</dbReference>
<feature type="region of interest" description="Disordered" evidence="2">
    <location>
        <begin position="157"/>
        <end position="220"/>
    </location>
</feature>
<dbReference type="VEuPathDB" id="VectorBase:HLOH_050785"/>
<protein>
    <recommendedName>
        <fullName evidence="3">Peptidase M13 N-terminal domain-containing protein</fullName>
    </recommendedName>
</protein>
<evidence type="ECO:0000259" key="3">
    <source>
        <dbReference type="Pfam" id="PF05649"/>
    </source>
</evidence>
<gene>
    <name evidence="4" type="ORF">HPB48_025497</name>
</gene>
<reference evidence="4 5" key="1">
    <citation type="journal article" date="2020" name="Cell">
        <title>Large-Scale Comparative Analyses of Tick Genomes Elucidate Their Genetic Diversity and Vector Capacities.</title>
        <authorList>
            <consortium name="Tick Genome and Microbiome Consortium (TIGMIC)"/>
            <person name="Jia N."/>
            <person name="Wang J."/>
            <person name="Shi W."/>
            <person name="Du L."/>
            <person name="Sun Y."/>
            <person name="Zhan W."/>
            <person name="Jiang J.F."/>
            <person name="Wang Q."/>
            <person name="Zhang B."/>
            <person name="Ji P."/>
            <person name="Bell-Sakyi L."/>
            <person name="Cui X.M."/>
            <person name="Yuan T.T."/>
            <person name="Jiang B.G."/>
            <person name="Yang W.F."/>
            <person name="Lam T.T."/>
            <person name="Chang Q.C."/>
            <person name="Ding S.J."/>
            <person name="Wang X.J."/>
            <person name="Zhu J.G."/>
            <person name="Ruan X.D."/>
            <person name="Zhao L."/>
            <person name="Wei J.T."/>
            <person name="Ye R.Z."/>
            <person name="Que T.C."/>
            <person name="Du C.H."/>
            <person name="Zhou Y.H."/>
            <person name="Cheng J.X."/>
            <person name="Dai P.F."/>
            <person name="Guo W.B."/>
            <person name="Han X.H."/>
            <person name="Huang E.J."/>
            <person name="Li L.F."/>
            <person name="Wei W."/>
            <person name="Gao Y.C."/>
            <person name="Liu J.Z."/>
            <person name="Shao H.Z."/>
            <person name="Wang X."/>
            <person name="Wang C.C."/>
            <person name="Yang T.C."/>
            <person name="Huo Q.B."/>
            <person name="Li W."/>
            <person name="Chen H.Y."/>
            <person name="Chen S.E."/>
            <person name="Zhou L.G."/>
            <person name="Ni X.B."/>
            <person name="Tian J.H."/>
            <person name="Sheng Y."/>
            <person name="Liu T."/>
            <person name="Pan Y.S."/>
            <person name="Xia L.Y."/>
            <person name="Li J."/>
            <person name="Zhao F."/>
            <person name="Cao W.C."/>
        </authorList>
    </citation>
    <scope>NUCLEOTIDE SEQUENCE [LARGE SCALE GENOMIC DNA]</scope>
    <source>
        <strain evidence="4">HaeL-2018</strain>
    </source>
</reference>
<dbReference type="InterPro" id="IPR000718">
    <property type="entry name" value="Peptidase_M13"/>
</dbReference>
<dbReference type="Proteomes" id="UP000821853">
    <property type="component" value="Unassembled WGS sequence"/>
</dbReference>
<dbReference type="Gene3D" id="1.10.1380.10">
    <property type="entry name" value="Neutral endopeptidase , domain2"/>
    <property type="match status" value="1"/>
</dbReference>
<comment type="caution">
    <text evidence="4">The sequence shown here is derived from an EMBL/GenBank/DDBJ whole genome shotgun (WGS) entry which is preliminary data.</text>
</comment>
<feature type="compositionally biased region" description="Low complexity" evidence="2">
    <location>
        <begin position="178"/>
        <end position="189"/>
    </location>
</feature>
<feature type="compositionally biased region" description="Basic residues" evidence="2">
    <location>
        <begin position="158"/>
        <end position="167"/>
    </location>
</feature>
<dbReference type="GO" id="GO:0016485">
    <property type="term" value="P:protein processing"/>
    <property type="evidence" value="ECO:0007669"/>
    <property type="project" value="TreeGrafter"/>
</dbReference>
<dbReference type="OrthoDB" id="6513049at2759"/>
<name>A0A9J6H7U2_HAELO</name>
<evidence type="ECO:0000313" key="5">
    <source>
        <dbReference type="Proteomes" id="UP000821853"/>
    </source>
</evidence>
<dbReference type="PANTHER" id="PTHR11733:SF241">
    <property type="entry name" value="GH26575P-RELATED"/>
    <property type="match status" value="1"/>
</dbReference>
<evidence type="ECO:0000313" key="4">
    <source>
        <dbReference type="EMBL" id="KAH9383731.1"/>
    </source>
</evidence>
<dbReference type="EMBL" id="JABSTR010001244">
    <property type="protein sequence ID" value="KAH9383731.1"/>
    <property type="molecule type" value="Genomic_DNA"/>
</dbReference>
<proteinExistence type="inferred from homology"/>
<feature type="region of interest" description="Disordered" evidence="2">
    <location>
        <begin position="1"/>
        <end position="42"/>
    </location>
</feature>
<evidence type="ECO:0000256" key="1">
    <source>
        <dbReference type="ARBA" id="ARBA00007357"/>
    </source>
</evidence>
<dbReference type="GO" id="GO:0004222">
    <property type="term" value="F:metalloendopeptidase activity"/>
    <property type="evidence" value="ECO:0007669"/>
    <property type="project" value="InterPro"/>
</dbReference>
<feature type="domain" description="Peptidase M13 N-terminal" evidence="3">
    <location>
        <begin position="745"/>
        <end position="1101"/>
    </location>
</feature>
<dbReference type="PROSITE" id="PS51885">
    <property type="entry name" value="NEPRILYSIN"/>
    <property type="match status" value="1"/>
</dbReference>
<comment type="similarity">
    <text evidence="1">Belongs to the peptidase M13 family.</text>
</comment>
<accession>A0A9J6H7U2</accession>
<dbReference type="InterPro" id="IPR024079">
    <property type="entry name" value="MetalloPept_cat_dom_sf"/>
</dbReference>
<dbReference type="GO" id="GO:0005886">
    <property type="term" value="C:plasma membrane"/>
    <property type="evidence" value="ECO:0007669"/>
    <property type="project" value="TreeGrafter"/>
</dbReference>
<dbReference type="Pfam" id="PF05649">
    <property type="entry name" value="Peptidase_M13_N"/>
    <property type="match status" value="1"/>
</dbReference>
<dbReference type="Gene3D" id="3.40.390.10">
    <property type="entry name" value="Collagenase (Catalytic Domain)"/>
    <property type="match status" value="2"/>
</dbReference>
<dbReference type="InterPro" id="IPR042089">
    <property type="entry name" value="Peptidase_M13_dom_2"/>
</dbReference>
<dbReference type="SUPFAM" id="SSF55486">
    <property type="entry name" value="Metalloproteases ('zincins'), catalytic domain"/>
    <property type="match status" value="1"/>
</dbReference>